<keyword evidence="2" id="KW-0479">Metal-binding</keyword>
<sequence length="165" mass="18884">MIKSVVQNPNTVLHKKADDVRNFGSHELEKLICDMKDTLAEQNGLGLAAPQIVVSKSIFVIPYEYAPRVRTWRIPSSLVRKYRPAVYINPHIIIYSKKKEEMEEGCLSVRGVYHPITRAHAVTLVAQNKNGKKFEVRATGLLARIYQHETDHLNGLLFLDRLHEK</sequence>
<accession>A0A1G2HHB0</accession>
<dbReference type="PANTHER" id="PTHR10458">
    <property type="entry name" value="PEPTIDE DEFORMYLASE"/>
    <property type="match status" value="1"/>
</dbReference>
<keyword evidence="2" id="KW-0648">Protein biosynthesis</keyword>
<dbReference type="GO" id="GO:0042586">
    <property type="term" value="F:peptide deformylase activity"/>
    <property type="evidence" value="ECO:0007669"/>
    <property type="project" value="UniProtKB-UniRule"/>
</dbReference>
<evidence type="ECO:0000256" key="1">
    <source>
        <dbReference type="ARBA" id="ARBA00010759"/>
    </source>
</evidence>
<dbReference type="EMBL" id="MHOI01000008">
    <property type="protein sequence ID" value="OGZ61867.1"/>
    <property type="molecule type" value="Genomic_DNA"/>
</dbReference>
<feature type="active site" evidence="2">
    <location>
        <position position="149"/>
    </location>
</feature>
<dbReference type="NCBIfam" id="TIGR00079">
    <property type="entry name" value="pept_deformyl"/>
    <property type="match status" value="1"/>
</dbReference>
<dbReference type="SUPFAM" id="SSF56420">
    <property type="entry name" value="Peptide deformylase"/>
    <property type="match status" value="1"/>
</dbReference>
<comment type="catalytic activity">
    <reaction evidence="2">
        <text>N-terminal N-formyl-L-methionyl-[peptide] + H2O = N-terminal L-methionyl-[peptide] + formate</text>
        <dbReference type="Rhea" id="RHEA:24420"/>
        <dbReference type="Rhea" id="RHEA-COMP:10639"/>
        <dbReference type="Rhea" id="RHEA-COMP:10640"/>
        <dbReference type="ChEBI" id="CHEBI:15377"/>
        <dbReference type="ChEBI" id="CHEBI:15740"/>
        <dbReference type="ChEBI" id="CHEBI:49298"/>
        <dbReference type="ChEBI" id="CHEBI:64731"/>
        <dbReference type="EC" id="3.5.1.88"/>
    </reaction>
</comment>
<keyword evidence="2" id="KW-0378">Hydrolase</keyword>
<evidence type="ECO:0000256" key="2">
    <source>
        <dbReference type="HAMAP-Rule" id="MF_00163"/>
    </source>
</evidence>
<comment type="function">
    <text evidence="2">Removes the formyl group from the N-terminal Met of newly synthesized proteins. Requires at least a dipeptide for an efficient rate of reaction. N-terminal L-methionine is a prerequisite for activity but the enzyme has broad specificity at other positions.</text>
</comment>
<feature type="binding site" evidence="2">
    <location>
        <position position="152"/>
    </location>
    <ligand>
        <name>Fe cation</name>
        <dbReference type="ChEBI" id="CHEBI:24875"/>
    </ligand>
</feature>
<feature type="binding site" evidence="2">
    <location>
        <position position="148"/>
    </location>
    <ligand>
        <name>Fe cation</name>
        <dbReference type="ChEBI" id="CHEBI:24875"/>
    </ligand>
</feature>
<dbReference type="Gene3D" id="3.90.45.10">
    <property type="entry name" value="Peptide deformylase"/>
    <property type="match status" value="1"/>
</dbReference>
<dbReference type="Pfam" id="PF01327">
    <property type="entry name" value="Pep_deformylase"/>
    <property type="match status" value="1"/>
</dbReference>
<dbReference type="PIRSF" id="PIRSF004749">
    <property type="entry name" value="Pep_def"/>
    <property type="match status" value="1"/>
</dbReference>
<feature type="binding site" evidence="2">
    <location>
        <position position="106"/>
    </location>
    <ligand>
        <name>Fe cation</name>
        <dbReference type="ChEBI" id="CHEBI:24875"/>
    </ligand>
</feature>
<dbReference type="InterPro" id="IPR023635">
    <property type="entry name" value="Peptide_deformylase"/>
</dbReference>
<gene>
    <name evidence="2" type="primary">def</name>
    <name evidence="3" type="ORF">A2932_01550</name>
</gene>
<dbReference type="GO" id="GO:0046872">
    <property type="term" value="F:metal ion binding"/>
    <property type="evidence" value="ECO:0007669"/>
    <property type="project" value="UniProtKB-KW"/>
</dbReference>
<evidence type="ECO:0000313" key="4">
    <source>
        <dbReference type="Proteomes" id="UP000179153"/>
    </source>
</evidence>
<dbReference type="NCBIfam" id="NF001159">
    <property type="entry name" value="PRK00150.1-3"/>
    <property type="match status" value="1"/>
</dbReference>
<evidence type="ECO:0000313" key="3">
    <source>
        <dbReference type="EMBL" id="OGZ61867.1"/>
    </source>
</evidence>
<name>A0A1G2HHB0_9BACT</name>
<protein>
    <recommendedName>
        <fullName evidence="2">Peptide deformylase</fullName>
        <shortName evidence="2">PDF</shortName>
        <ecNumber evidence="2">3.5.1.88</ecNumber>
    </recommendedName>
    <alternativeName>
        <fullName evidence="2">Polypeptide deformylase</fullName>
    </alternativeName>
</protein>
<reference evidence="3 4" key="1">
    <citation type="journal article" date="2016" name="Nat. Commun.">
        <title>Thousands of microbial genomes shed light on interconnected biogeochemical processes in an aquifer system.</title>
        <authorList>
            <person name="Anantharaman K."/>
            <person name="Brown C.T."/>
            <person name="Hug L.A."/>
            <person name="Sharon I."/>
            <person name="Castelle C.J."/>
            <person name="Probst A.J."/>
            <person name="Thomas B.C."/>
            <person name="Singh A."/>
            <person name="Wilkins M.J."/>
            <person name="Karaoz U."/>
            <person name="Brodie E.L."/>
            <person name="Williams K.H."/>
            <person name="Hubbard S.S."/>
            <person name="Banfield J.F."/>
        </authorList>
    </citation>
    <scope>NUCLEOTIDE SEQUENCE [LARGE SCALE GENOMIC DNA]</scope>
</reference>
<dbReference type="Proteomes" id="UP000179153">
    <property type="component" value="Unassembled WGS sequence"/>
</dbReference>
<proteinExistence type="inferred from homology"/>
<keyword evidence="2" id="KW-0408">Iron</keyword>
<dbReference type="EC" id="3.5.1.88" evidence="2"/>
<dbReference type="STRING" id="1802163.A2932_01550"/>
<dbReference type="PANTHER" id="PTHR10458:SF22">
    <property type="entry name" value="PEPTIDE DEFORMYLASE"/>
    <property type="match status" value="1"/>
</dbReference>
<comment type="similarity">
    <text evidence="1 2">Belongs to the polypeptide deformylase family.</text>
</comment>
<comment type="cofactor">
    <cofactor evidence="2">
        <name>Fe(2+)</name>
        <dbReference type="ChEBI" id="CHEBI:29033"/>
    </cofactor>
    <text evidence="2">Binds 1 Fe(2+) ion.</text>
</comment>
<dbReference type="PRINTS" id="PR01576">
    <property type="entry name" value="PDEFORMYLASE"/>
</dbReference>
<dbReference type="AlphaFoldDB" id="A0A1G2HHB0"/>
<dbReference type="InterPro" id="IPR036821">
    <property type="entry name" value="Peptide_deformylase_sf"/>
</dbReference>
<dbReference type="HAMAP" id="MF_00163">
    <property type="entry name" value="Pep_deformylase"/>
    <property type="match status" value="1"/>
</dbReference>
<comment type="caution">
    <text evidence="3">The sequence shown here is derived from an EMBL/GenBank/DDBJ whole genome shotgun (WGS) entry which is preliminary data.</text>
</comment>
<dbReference type="GO" id="GO:0006412">
    <property type="term" value="P:translation"/>
    <property type="evidence" value="ECO:0007669"/>
    <property type="project" value="UniProtKB-UniRule"/>
</dbReference>
<dbReference type="CDD" id="cd00487">
    <property type="entry name" value="Pep_deformylase"/>
    <property type="match status" value="1"/>
</dbReference>
<organism evidence="3 4">
    <name type="scientific">Candidatus Spechtbacteria bacterium RIFCSPLOWO2_01_FULL_46_10</name>
    <dbReference type="NCBI Taxonomy" id="1802163"/>
    <lineage>
        <taxon>Bacteria</taxon>
        <taxon>Candidatus Spechtiibacteriota</taxon>
    </lineage>
</organism>